<dbReference type="PROSITE" id="PS51257">
    <property type="entry name" value="PROKAR_LIPOPROTEIN"/>
    <property type="match status" value="1"/>
</dbReference>
<keyword evidence="3" id="KW-1185">Reference proteome</keyword>
<reference evidence="2 3" key="1">
    <citation type="submission" date="2017-04" db="EMBL/GenBank/DDBJ databases">
        <authorList>
            <person name="Afonso C.L."/>
            <person name="Miller P.J."/>
            <person name="Scott M.A."/>
            <person name="Spackman E."/>
            <person name="Goraichik I."/>
            <person name="Dimitrov K.M."/>
            <person name="Suarez D.L."/>
            <person name="Swayne D.E."/>
        </authorList>
    </citation>
    <scope>NUCLEOTIDE SEQUENCE [LARGE SCALE GENOMIC DNA]</scope>
    <source>
        <strain evidence="2 3">DSM 11622</strain>
    </source>
</reference>
<feature type="signal peptide" evidence="1">
    <location>
        <begin position="1"/>
        <end position="23"/>
    </location>
</feature>
<dbReference type="RefSeq" id="WP_234997195.1">
    <property type="nucleotide sequence ID" value="NZ_FWWW01000069.1"/>
</dbReference>
<gene>
    <name evidence="2" type="ORF">SAMN00120144_4098</name>
</gene>
<sequence>MMLKHLLAAALLLLTACLTPVRAQILPLLDQNPSSLRWYQVRTPHFQVLYPAGFSAQAQLTARRLEQVYAPVSASLERQPRPLTVILQTQTTIGNGFATVLPRRSEFYTTPPQDPFLTGTLDWLDQLAVHEFRHIVQYDKGLQGVTKLAYSLFGNGALSTATIGIPDWFFEGDAVGTETLLTRSGRGRIPNFDIGLRANLLAGQHFNYSKAVGGSFRDNVPNHYVLGYFLTTNLKRTIGPVAWSQVLNRYYRFPIYPFSFSNSLRRTAGVRVEDLYARTMSEVDSMWRVQQQGLRLTDATTFPVAANPKIFTQYQYPQYVTDSTVLAVKTGLGDISQLVLLTKQGQEKKVFVQGLVNNPEMLSVGGGKACWLEFRYDARWGQRVYSEIRVLDLASGQLTHLTRRGRYTTAALSGDGQRLVAVRSDTAYQNRLVVLDARSGQEQRVLPNPDNDLYIQPRWLPDQRTVATVLLKPGGKTLALIDTETGQTRELLPVANNNLSHPQPGGNFVFYNSPQSGIDNVYAVEISTGQVTQVTSRPLGAYHAAVSPDGQRLAFHDFRAEGARVAEMPLEPARWMAALAAPDTPPAYTDPLLTQEPGVRTIGAVVPDSGAVPPRLAVSRYNRFNHLFNVFSWGLVQSPDGQGVRLGVRSQDLLSTTVAVAGVGFDQTERTGNVFADLSYQGFLPVLDLSVQHGGRRTSGFIDRRAPLDSASTDRWRYTQLTTGVRLPLNFTRSKYLEGLTLGAHYSQQQVRDYDLRSRRLSEVGFAGSLHVVQYSLSYYHQLLRSRRDVGPRWGQNLSAVWRTTPFGAGLQGKQWAVQGSLYFPGLFKHHSLRLRGGYQYHDQSQYQFSSLIAYPRGETYVSFDKLRAGSVEYRLPVADTHWTLGRWLYIQRIKATGFLDVASGQRRVATNQGPQTFRANYSTAGLDLTFVFNPMRLRTPLEVGARSIYNLRTGQWEVQPLILNIGF</sequence>
<dbReference type="EMBL" id="FWWW01000069">
    <property type="protein sequence ID" value="SMB95465.1"/>
    <property type="molecule type" value="Genomic_DNA"/>
</dbReference>
<name>A0A1W1VQ12_9BACT</name>
<dbReference type="InterPro" id="IPR011042">
    <property type="entry name" value="6-blade_b-propeller_TolB-like"/>
</dbReference>
<evidence type="ECO:0000313" key="3">
    <source>
        <dbReference type="Proteomes" id="UP000192266"/>
    </source>
</evidence>
<dbReference type="Gene3D" id="2.120.10.30">
    <property type="entry name" value="TolB, C-terminal domain"/>
    <property type="match status" value="1"/>
</dbReference>
<keyword evidence="1" id="KW-0732">Signal</keyword>
<organism evidence="2 3">
    <name type="scientific">Hymenobacter roseosalivarius DSM 11622</name>
    <dbReference type="NCBI Taxonomy" id="645990"/>
    <lineage>
        <taxon>Bacteria</taxon>
        <taxon>Pseudomonadati</taxon>
        <taxon>Bacteroidota</taxon>
        <taxon>Cytophagia</taxon>
        <taxon>Cytophagales</taxon>
        <taxon>Hymenobacteraceae</taxon>
        <taxon>Hymenobacter</taxon>
    </lineage>
</organism>
<feature type="chain" id="PRO_5012031805" evidence="1">
    <location>
        <begin position="24"/>
        <end position="968"/>
    </location>
</feature>
<dbReference type="PANTHER" id="PTHR36842:SF1">
    <property type="entry name" value="PROTEIN TOLB"/>
    <property type="match status" value="1"/>
</dbReference>
<dbReference type="AlphaFoldDB" id="A0A1W1VQ12"/>
<dbReference type="SUPFAM" id="SSF82171">
    <property type="entry name" value="DPP6 N-terminal domain-like"/>
    <property type="match status" value="1"/>
</dbReference>
<proteinExistence type="predicted"/>
<dbReference type="STRING" id="645990.SAMN00120144_4098"/>
<protein>
    <submittedName>
        <fullName evidence="2">Periplasmic component of the Tol biopolymer transport system-like</fullName>
    </submittedName>
</protein>
<evidence type="ECO:0000313" key="2">
    <source>
        <dbReference type="EMBL" id="SMB95465.1"/>
    </source>
</evidence>
<accession>A0A1W1VQ12</accession>
<dbReference type="PANTHER" id="PTHR36842">
    <property type="entry name" value="PROTEIN TOLB HOMOLOG"/>
    <property type="match status" value="1"/>
</dbReference>
<evidence type="ECO:0000256" key="1">
    <source>
        <dbReference type="SAM" id="SignalP"/>
    </source>
</evidence>
<dbReference type="Proteomes" id="UP000192266">
    <property type="component" value="Unassembled WGS sequence"/>
</dbReference>